<accession>A0A934HYH8</accession>
<dbReference type="RefSeq" id="WP_211142342.1">
    <property type="nucleotide sequence ID" value="NZ_JAEEGB010000009.1"/>
</dbReference>
<proteinExistence type="predicted"/>
<sequence>MHNRIYNTRAMVEAGLITALIVVIMMITVYVPIFSMFGMFILPIPVTVLYIRHNYKVTLGAVVISAILIAMLYSPISALTSSILFGITGMTFGYCIKNDKKLSTTILLLALASAIGIVINFSIYVNLLDKRGMAGFISDNIRIMKESLNLSKELYGKMGVSSEQFATIEKSFELFTPDFILKLIPAIVILMSFFSAYINYILTSSILKKLRYNMKPMVPFSQIYINTRIGTLVGVTLLIGLLLGRSKVQGADYIINSAEYLLQFIFVIDGISVAAYYLRNRFNISKPITALILFFTVFSQMSVIYVYAGLADMLFDFRKLDPYRRPRTE</sequence>
<keyword evidence="1" id="KW-0812">Transmembrane</keyword>
<evidence type="ECO:0000313" key="2">
    <source>
        <dbReference type="EMBL" id="MBI6872852.1"/>
    </source>
</evidence>
<dbReference type="PANTHER" id="PTHR37185:SF3">
    <property type="entry name" value="MEMBRANE PROTEIN"/>
    <property type="match status" value="1"/>
</dbReference>
<reference evidence="2" key="1">
    <citation type="submission" date="2020-12" db="EMBL/GenBank/DDBJ databases">
        <title>Clostridium thailandense sp. nov., a novel acetogenic bacterium isolated from peat land soil in Thailand.</title>
        <authorList>
            <person name="Chaikitkaew S."/>
            <person name="Birkeland N.K."/>
        </authorList>
    </citation>
    <scope>NUCLEOTIDE SEQUENCE</scope>
    <source>
        <strain evidence="2">DSM 17425</strain>
    </source>
</reference>
<feature type="transmembrane region" description="Helical" evidence="1">
    <location>
        <begin position="260"/>
        <end position="278"/>
    </location>
</feature>
<name>A0A934HYH8_9CLOT</name>
<feature type="transmembrane region" description="Helical" evidence="1">
    <location>
        <begin position="290"/>
        <end position="310"/>
    </location>
</feature>
<feature type="transmembrane region" description="Helical" evidence="1">
    <location>
        <begin position="179"/>
        <end position="202"/>
    </location>
</feature>
<feature type="transmembrane region" description="Helical" evidence="1">
    <location>
        <begin position="16"/>
        <end position="42"/>
    </location>
</feature>
<keyword evidence="1" id="KW-1133">Transmembrane helix</keyword>
<dbReference type="InterPro" id="IPR018710">
    <property type="entry name" value="DUF2232"/>
</dbReference>
<comment type="caution">
    <text evidence="2">The sequence shown here is derived from an EMBL/GenBank/DDBJ whole genome shotgun (WGS) entry which is preliminary data.</text>
</comment>
<gene>
    <name evidence="2" type="ORF">I6U51_09005</name>
</gene>
<dbReference type="PANTHER" id="PTHR37185">
    <property type="entry name" value="MEMBRANE PROTEIN"/>
    <property type="match status" value="1"/>
</dbReference>
<keyword evidence="3" id="KW-1185">Reference proteome</keyword>
<organism evidence="2 3">
    <name type="scientific">Clostridium aciditolerans</name>
    <dbReference type="NCBI Taxonomy" id="339861"/>
    <lineage>
        <taxon>Bacteria</taxon>
        <taxon>Bacillati</taxon>
        <taxon>Bacillota</taxon>
        <taxon>Clostridia</taxon>
        <taxon>Eubacteriales</taxon>
        <taxon>Clostridiaceae</taxon>
        <taxon>Clostridium</taxon>
    </lineage>
</organism>
<feature type="transmembrane region" description="Helical" evidence="1">
    <location>
        <begin position="223"/>
        <end position="244"/>
    </location>
</feature>
<feature type="transmembrane region" description="Helical" evidence="1">
    <location>
        <begin position="108"/>
        <end position="127"/>
    </location>
</feature>
<protein>
    <submittedName>
        <fullName evidence="2">YybS family protein</fullName>
    </submittedName>
</protein>
<evidence type="ECO:0000256" key="1">
    <source>
        <dbReference type="SAM" id="Phobius"/>
    </source>
</evidence>
<keyword evidence="1" id="KW-0472">Membrane</keyword>
<dbReference type="Pfam" id="PF09991">
    <property type="entry name" value="DUF2232"/>
    <property type="match status" value="1"/>
</dbReference>
<evidence type="ECO:0000313" key="3">
    <source>
        <dbReference type="Proteomes" id="UP000622687"/>
    </source>
</evidence>
<dbReference type="Proteomes" id="UP000622687">
    <property type="component" value="Unassembled WGS sequence"/>
</dbReference>
<dbReference type="EMBL" id="JAEEGB010000009">
    <property type="protein sequence ID" value="MBI6872852.1"/>
    <property type="molecule type" value="Genomic_DNA"/>
</dbReference>
<dbReference type="AlphaFoldDB" id="A0A934HYH8"/>